<feature type="region of interest" description="Disordered" evidence="1">
    <location>
        <begin position="1"/>
        <end position="29"/>
    </location>
</feature>
<organism evidence="2 3">
    <name type="scientific">Ensete ventricosum</name>
    <name type="common">Abyssinian banana</name>
    <name type="synonym">Musa ensete</name>
    <dbReference type="NCBI Taxonomy" id="4639"/>
    <lineage>
        <taxon>Eukaryota</taxon>
        <taxon>Viridiplantae</taxon>
        <taxon>Streptophyta</taxon>
        <taxon>Embryophyta</taxon>
        <taxon>Tracheophyta</taxon>
        <taxon>Spermatophyta</taxon>
        <taxon>Magnoliopsida</taxon>
        <taxon>Liliopsida</taxon>
        <taxon>Zingiberales</taxon>
        <taxon>Musaceae</taxon>
        <taxon>Ensete</taxon>
    </lineage>
</organism>
<protein>
    <submittedName>
        <fullName evidence="2">Uncharacterized protein</fullName>
    </submittedName>
</protein>
<gene>
    <name evidence="2" type="ORF">B296_00041560</name>
</gene>
<dbReference type="Proteomes" id="UP000287651">
    <property type="component" value="Unassembled WGS sequence"/>
</dbReference>
<accession>A0A426X082</accession>
<dbReference type="AlphaFoldDB" id="A0A426X082"/>
<evidence type="ECO:0000313" key="2">
    <source>
        <dbReference type="EMBL" id="RRT32878.1"/>
    </source>
</evidence>
<proteinExistence type="predicted"/>
<dbReference type="EMBL" id="AMZH03030460">
    <property type="protein sequence ID" value="RRT32878.1"/>
    <property type="molecule type" value="Genomic_DNA"/>
</dbReference>
<reference evidence="2 3" key="1">
    <citation type="journal article" date="2014" name="Agronomy (Basel)">
        <title>A Draft Genome Sequence for Ensete ventricosum, the Drought-Tolerant Tree Against Hunger.</title>
        <authorList>
            <person name="Harrison J."/>
            <person name="Moore K.A."/>
            <person name="Paszkiewicz K."/>
            <person name="Jones T."/>
            <person name="Grant M."/>
            <person name="Ambacheew D."/>
            <person name="Muzemil S."/>
            <person name="Studholme D.J."/>
        </authorList>
    </citation>
    <scope>NUCLEOTIDE SEQUENCE [LARGE SCALE GENOMIC DNA]</scope>
</reference>
<evidence type="ECO:0000313" key="3">
    <source>
        <dbReference type="Proteomes" id="UP000287651"/>
    </source>
</evidence>
<sequence length="290" mass="31147">MGGVLGDAPPGGASSRPACPPPTSRRPCNAPVVTSRVALRTIARSVTRRTSTVSVQLRMHGWLGMDGGLKFVGLVSRARFEPDRRSDFATESGKLRELPRLGAVAVPFQAGAPDSGLLATPFAGVPSGEPVGEFDLLDWLRVVRFRMMLSAPEFPNERSCDMGSSSSANMIRDIFGRPNIGATCRHVRNCSLWVYPQGRVAVAIIRLEGRESEGGRERESVVSDDRLSSRARFEPDRRSDFAMESGRLRELSRLGAVAVPFQAGGPDSRLLATPFAGVTSGEPVGELSNA</sequence>
<evidence type="ECO:0000256" key="1">
    <source>
        <dbReference type="SAM" id="MobiDB-lite"/>
    </source>
</evidence>
<name>A0A426X082_ENSVE</name>
<comment type="caution">
    <text evidence="2">The sequence shown here is derived from an EMBL/GenBank/DDBJ whole genome shotgun (WGS) entry which is preliminary data.</text>
</comment>